<evidence type="ECO:0000313" key="9">
    <source>
        <dbReference type="EMBL" id="PXF48065.1"/>
    </source>
</evidence>
<dbReference type="InterPro" id="IPR028883">
    <property type="entry name" value="tRNA_aden_deaminase"/>
</dbReference>
<evidence type="ECO:0000256" key="3">
    <source>
        <dbReference type="ARBA" id="ARBA00022694"/>
    </source>
</evidence>
<evidence type="ECO:0000256" key="1">
    <source>
        <dbReference type="ARBA" id="ARBA00001947"/>
    </source>
</evidence>
<name>A0A2V3J170_9FLOR</name>
<proteinExistence type="inferred from homology"/>
<dbReference type="EC" id="3.5.4.33" evidence="2"/>
<dbReference type="CDD" id="cd01285">
    <property type="entry name" value="nucleoside_deaminase"/>
    <property type="match status" value="1"/>
</dbReference>
<evidence type="ECO:0000256" key="7">
    <source>
        <dbReference type="ARBA" id="ARBA00048045"/>
    </source>
</evidence>
<dbReference type="InterPro" id="IPR016193">
    <property type="entry name" value="Cytidine_deaminase-like"/>
</dbReference>
<organism evidence="9 10">
    <name type="scientific">Gracilariopsis chorda</name>
    <dbReference type="NCBI Taxonomy" id="448386"/>
    <lineage>
        <taxon>Eukaryota</taxon>
        <taxon>Rhodophyta</taxon>
        <taxon>Florideophyceae</taxon>
        <taxon>Rhodymeniophycidae</taxon>
        <taxon>Gracilariales</taxon>
        <taxon>Gracilariaceae</taxon>
        <taxon>Gracilariopsis</taxon>
    </lineage>
</organism>
<dbReference type="PROSITE" id="PS51747">
    <property type="entry name" value="CYT_DCMP_DEAMINASES_2"/>
    <property type="match status" value="1"/>
</dbReference>
<keyword evidence="10" id="KW-1185">Reference proteome</keyword>
<dbReference type="PANTHER" id="PTHR11079:SF179">
    <property type="entry name" value="TRNA(ADENINE(34)) DEAMINASE, CHLOROPLASTIC"/>
    <property type="match status" value="1"/>
</dbReference>
<keyword evidence="5" id="KW-0378">Hydrolase</keyword>
<dbReference type="OrthoDB" id="408702at2759"/>
<comment type="cofactor">
    <cofactor evidence="1">
        <name>Zn(2+)</name>
        <dbReference type="ChEBI" id="CHEBI:29105"/>
    </cofactor>
</comment>
<dbReference type="STRING" id="448386.A0A2V3J170"/>
<keyword evidence="3" id="KW-0819">tRNA processing</keyword>
<dbReference type="AlphaFoldDB" id="A0A2V3J170"/>
<evidence type="ECO:0000256" key="4">
    <source>
        <dbReference type="ARBA" id="ARBA00022723"/>
    </source>
</evidence>
<keyword evidence="6" id="KW-0862">Zinc</keyword>
<dbReference type="PANTHER" id="PTHR11079">
    <property type="entry name" value="CYTOSINE DEAMINASE FAMILY MEMBER"/>
    <property type="match status" value="1"/>
</dbReference>
<evidence type="ECO:0000259" key="8">
    <source>
        <dbReference type="PROSITE" id="PS51747"/>
    </source>
</evidence>
<dbReference type="SUPFAM" id="SSF53927">
    <property type="entry name" value="Cytidine deaminase-like"/>
    <property type="match status" value="1"/>
</dbReference>
<evidence type="ECO:0000256" key="5">
    <source>
        <dbReference type="ARBA" id="ARBA00022801"/>
    </source>
</evidence>
<dbReference type="Proteomes" id="UP000247409">
    <property type="component" value="Unassembled WGS sequence"/>
</dbReference>
<dbReference type="Gene3D" id="3.40.140.10">
    <property type="entry name" value="Cytidine Deaminase, domain 2"/>
    <property type="match status" value="1"/>
</dbReference>
<dbReference type="GO" id="GO:0052717">
    <property type="term" value="F:tRNA-specific adenosine-34 deaminase activity"/>
    <property type="evidence" value="ECO:0007669"/>
    <property type="project" value="UniProtKB-EC"/>
</dbReference>
<feature type="domain" description="CMP/dCMP-type deaminase" evidence="8">
    <location>
        <begin position="38"/>
        <end position="151"/>
    </location>
</feature>
<protein>
    <recommendedName>
        <fullName evidence="2">tRNA(adenine(34)) deaminase</fullName>
        <ecNumber evidence="2">3.5.4.33</ecNumber>
    </recommendedName>
</protein>
<dbReference type="EMBL" id="NBIV01000016">
    <property type="protein sequence ID" value="PXF48065.1"/>
    <property type="molecule type" value="Genomic_DNA"/>
</dbReference>
<evidence type="ECO:0000256" key="2">
    <source>
        <dbReference type="ARBA" id="ARBA00012740"/>
    </source>
</evidence>
<reference evidence="9 10" key="1">
    <citation type="journal article" date="2018" name="Mol. Biol. Evol.">
        <title>Analysis of the draft genome of the red seaweed Gracilariopsis chorda provides insights into genome size evolution in Rhodophyta.</title>
        <authorList>
            <person name="Lee J."/>
            <person name="Yang E.C."/>
            <person name="Graf L."/>
            <person name="Yang J.H."/>
            <person name="Qiu H."/>
            <person name="Zel Zion U."/>
            <person name="Chan C.X."/>
            <person name="Stephens T.G."/>
            <person name="Weber A.P.M."/>
            <person name="Boo G.H."/>
            <person name="Boo S.M."/>
            <person name="Kim K.M."/>
            <person name="Shin Y."/>
            <person name="Jung M."/>
            <person name="Lee S.J."/>
            <person name="Yim H.S."/>
            <person name="Lee J.H."/>
            <person name="Bhattacharya D."/>
            <person name="Yoon H.S."/>
        </authorList>
    </citation>
    <scope>NUCLEOTIDE SEQUENCE [LARGE SCALE GENOMIC DNA]</scope>
    <source>
        <strain evidence="9 10">SKKU-2015</strain>
        <tissue evidence="9">Whole body</tissue>
    </source>
</reference>
<dbReference type="Pfam" id="PF00383">
    <property type="entry name" value="dCMP_cyt_deam_1"/>
    <property type="match status" value="1"/>
</dbReference>
<keyword evidence="4" id="KW-0479">Metal-binding</keyword>
<dbReference type="GO" id="GO:0046872">
    <property type="term" value="F:metal ion binding"/>
    <property type="evidence" value="ECO:0007669"/>
    <property type="project" value="UniProtKB-KW"/>
</dbReference>
<dbReference type="HAMAP" id="MF_00972">
    <property type="entry name" value="tRNA_aden_deaminase"/>
    <property type="match status" value="1"/>
</dbReference>
<comment type="catalytic activity">
    <reaction evidence="7">
        <text>adenosine(34) in tRNA + H2O + H(+) = inosine(34) in tRNA + NH4(+)</text>
        <dbReference type="Rhea" id="RHEA:43168"/>
        <dbReference type="Rhea" id="RHEA-COMP:10373"/>
        <dbReference type="Rhea" id="RHEA-COMP:10374"/>
        <dbReference type="ChEBI" id="CHEBI:15377"/>
        <dbReference type="ChEBI" id="CHEBI:15378"/>
        <dbReference type="ChEBI" id="CHEBI:28938"/>
        <dbReference type="ChEBI" id="CHEBI:74411"/>
        <dbReference type="ChEBI" id="CHEBI:82852"/>
        <dbReference type="EC" id="3.5.4.33"/>
    </reaction>
</comment>
<comment type="caution">
    <text evidence="9">The sequence shown here is derived from an EMBL/GenBank/DDBJ whole genome shotgun (WGS) entry which is preliminary data.</text>
</comment>
<gene>
    <name evidence="9" type="ORF">BWQ96_02017</name>
</gene>
<evidence type="ECO:0000313" key="10">
    <source>
        <dbReference type="Proteomes" id="UP000247409"/>
    </source>
</evidence>
<sequence>MNLSFLIPPPLFSARALLPRHRSRPALRASHNAHANVRPDAFYMHAALEQAHRAFIANEVPIGAVLVDASGNIIAEGHNAVERTTDCTQHAEMVCIQQAMSQRRAWRLNGTILYSTVEPCAMCISAITLARIRRVVFGARDLRLGACGTWVDLVNEKHPFHTLDEVVGGVLAEQSAALLRSFFQERRRHTASKAHGDANGFQNQ</sequence>
<evidence type="ECO:0000256" key="6">
    <source>
        <dbReference type="ARBA" id="ARBA00022833"/>
    </source>
</evidence>
<accession>A0A2V3J170</accession>
<dbReference type="InterPro" id="IPR002125">
    <property type="entry name" value="CMP_dCMP_dom"/>
</dbReference>
<dbReference type="GO" id="GO:0002100">
    <property type="term" value="P:tRNA wobble adenosine to inosine editing"/>
    <property type="evidence" value="ECO:0007669"/>
    <property type="project" value="InterPro"/>
</dbReference>